<gene>
    <name evidence="1" type="ORF">SAMN05414137_14520</name>
</gene>
<reference evidence="2" key="1">
    <citation type="submission" date="2016-10" db="EMBL/GenBank/DDBJ databases">
        <authorList>
            <person name="Varghese N."/>
        </authorList>
    </citation>
    <scope>NUCLEOTIDE SEQUENCE [LARGE SCALE GENOMIC DNA]</scope>
    <source>
        <strain evidence="2">DSM 45096 / BCRC 16803 / CGMCC 4.1857 / CIP 109030 / JCM 12277 / KCTC 19219 / NBRC 100920 / 33214</strain>
    </source>
</reference>
<evidence type="ECO:0000313" key="1">
    <source>
        <dbReference type="EMBL" id="SEM70120.1"/>
    </source>
</evidence>
<accession>A0A1H8AHC1</accession>
<proteinExistence type="predicted"/>
<organism evidence="1 2">
    <name type="scientific">Streptacidiphilus jiangxiensis</name>
    <dbReference type="NCBI Taxonomy" id="235985"/>
    <lineage>
        <taxon>Bacteria</taxon>
        <taxon>Bacillati</taxon>
        <taxon>Actinomycetota</taxon>
        <taxon>Actinomycetes</taxon>
        <taxon>Kitasatosporales</taxon>
        <taxon>Streptomycetaceae</taxon>
        <taxon>Streptacidiphilus</taxon>
    </lineage>
</organism>
<dbReference type="EMBL" id="FOAZ01000045">
    <property type="protein sequence ID" value="SEM70120.1"/>
    <property type="molecule type" value="Genomic_DNA"/>
</dbReference>
<dbReference type="Proteomes" id="UP000183015">
    <property type="component" value="Unassembled WGS sequence"/>
</dbReference>
<sequence length="245" mass="27383">MNHLDQEDDAQSTDALERLVVEAHGSREVFDAAGAWVGGQLATEGFVWVKSRKHWERRSGTRRDLISFASSADNRVGVRIDAWPESMQVMDGVLGGWRHAHPDLTFVRPDSVHAIACASSYLDHVRGYYQVRLETPALRLEHLTLAVHQLRETALPWFTRTADPARLSETVPDPLLAGFAVDLVEYAISHGEREQARQLVDRAIAADSPLHSEFSLGRDMALRGERPQWHTKSALGWSSSVLGLF</sequence>
<protein>
    <submittedName>
        <fullName evidence="1">Uncharacterized protein</fullName>
    </submittedName>
</protein>
<name>A0A1H8AHC1_STRJI</name>
<dbReference type="STRING" id="235985.SAMN05414137_14520"/>
<evidence type="ECO:0000313" key="2">
    <source>
        <dbReference type="Proteomes" id="UP000183015"/>
    </source>
</evidence>
<keyword evidence="2" id="KW-1185">Reference proteome</keyword>
<dbReference type="AlphaFoldDB" id="A0A1H8AHC1"/>